<sequence>MTSPGGDDGGGRHPVAETGGEPVAEVFIPAQAGADGRQAQLELRQTTGGALALVLYTSLERLVECCGEHQPWMKVPTKELPAVVEQVGAQVIREDVPLPGGTRGEDG</sequence>
<evidence type="ECO:0000313" key="3">
    <source>
        <dbReference type="EMBL" id="GAA0552931.1"/>
    </source>
</evidence>
<dbReference type="NCBIfam" id="NF042914">
    <property type="entry name" value="SAV915_dom"/>
    <property type="match status" value="1"/>
</dbReference>
<evidence type="ECO:0000259" key="2">
    <source>
        <dbReference type="Pfam" id="PF07179"/>
    </source>
</evidence>
<evidence type="ECO:0000256" key="1">
    <source>
        <dbReference type="SAM" id="MobiDB-lite"/>
    </source>
</evidence>
<proteinExistence type="predicted"/>
<reference evidence="4" key="1">
    <citation type="journal article" date="2019" name="Int. J. Syst. Evol. Microbiol.">
        <title>The Global Catalogue of Microorganisms (GCM) 10K type strain sequencing project: providing services to taxonomists for standard genome sequencing and annotation.</title>
        <authorList>
            <consortium name="The Broad Institute Genomics Platform"/>
            <consortium name="The Broad Institute Genome Sequencing Center for Infectious Disease"/>
            <person name="Wu L."/>
            <person name="Ma J."/>
        </authorList>
    </citation>
    <scope>NUCLEOTIDE SEQUENCE [LARGE SCALE GENOMIC DNA]</scope>
    <source>
        <strain evidence="4">JCM 10303</strain>
    </source>
</reference>
<dbReference type="Pfam" id="PF07179">
    <property type="entry name" value="SseB"/>
    <property type="match status" value="1"/>
</dbReference>
<protein>
    <recommendedName>
        <fullName evidence="2">SseB protein N-terminal domain-containing protein</fullName>
    </recommendedName>
</protein>
<dbReference type="RefSeq" id="WP_011873142.1">
    <property type="nucleotide sequence ID" value="NZ_BAAAGS010000058.1"/>
</dbReference>
<keyword evidence="4" id="KW-1185">Reference proteome</keyword>
<accession>A0ABP3NWF4</accession>
<dbReference type="EMBL" id="BAAAGS010000058">
    <property type="protein sequence ID" value="GAA0552931.1"/>
    <property type="molecule type" value="Genomic_DNA"/>
</dbReference>
<feature type="region of interest" description="Disordered" evidence="1">
    <location>
        <begin position="1"/>
        <end position="22"/>
    </location>
</feature>
<evidence type="ECO:0000313" key="4">
    <source>
        <dbReference type="Proteomes" id="UP001500729"/>
    </source>
</evidence>
<dbReference type="InterPro" id="IPR049975">
    <property type="entry name" value="SAV_915-like_dom"/>
</dbReference>
<organism evidence="3 4">
    <name type="scientific">Saccharopolyspora erythraea</name>
    <name type="common">Streptomyces erythraeus</name>
    <dbReference type="NCBI Taxonomy" id="1836"/>
    <lineage>
        <taxon>Bacteria</taxon>
        <taxon>Bacillati</taxon>
        <taxon>Actinomycetota</taxon>
        <taxon>Actinomycetes</taxon>
        <taxon>Pseudonocardiales</taxon>
        <taxon>Pseudonocardiaceae</taxon>
        <taxon>Saccharopolyspora</taxon>
    </lineage>
</organism>
<name>A0ABP3NWF4_SACER</name>
<comment type="caution">
    <text evidence="3">The sequence shown here is derived from an EMBL/GenBank/DDBJ whole genome shotgun (WGS) entry which is preliminary data.</text>
</comment>
<dbReference type="InterPro" id="IPR009839">
    <property type="entry name" value="SseB_N"/>
</dbReference>
<dbReference type="Proteomes" id="UP001500729">
    <property type="component" value="Unassembled WGS sequence"/>
</dbReference>
<feature type="domain" description="SseB protein N-terminal" evidence="2">
    <location>
        <begin position="24"/>
        <end position="89"/>
    </location>
</feature>
<gene>
    <name evidence="3" type="ORF">GCM10009533_58860</name>
</gene>